<comment type="caution">
    <text evidence="2">The sequence shown here is derived from an EMBL/GenBank/DDBJ whole genome shotgun (WGS) entry which is preliminary data.</text>
</comment>
<evidence type="ECO:0000313" key="3">
    <source>
        <dbReference type="Proteomes" id="UP001240171"/>
    </source>
</evidence>
<accession>A0ABT9CBK2</accession>
<feature type="compositionally biased region" description="Polar residues" evidence="1">
    <location>
        <begin position="7"/>
        <end position="49"/>
    </location>
</feature>
<organism evidence="2 3">
    <name type="scientific">Paenibacillus lacisoli</name>
    <dbReference type="NCBI Taxonomy" id="3064525"/>
    <lineage>
        <taxon>Bacteria</taxon>
        <taxon>Bacillati</taxon>
        <taxon>Bacillota</taxon>
        <taxon>Bacilli</taxon>
        <taxon>Bacillales</taxon>
        <taxon>Paenibacillaceae</taxon>
        <taxon>Paenibacillus</taxon>
    </lineage>
</organism>
<dbReference type="RefSeq" id="WP_305023217.1">
    <property type="nucleotide sequence ID" value="NZ_JAUQTB010000002.1"/>
</dbReference>
<reference evidence="2 3" key="1">
    <citation type="submission" date="2023-07" db="EMBL/GenBank/DDBJ databases">
        <title>Paenibacillus sp. JX-17 nov. isolated from soil.</title>
        <authorList>
            <person name="Wan Y."/>
            <person name="Liu B."/>
        </authorList>
    </citation>
    <scope>NUCLEOTIDE SEQUENCE [LARGE SCALE GENOMIC DNA]</scope>
    <source>
        <strain evidence="2 3">JX-17</strain>
    </source>
</reference>
<gene>
    <name evidence="2" type="ORF">Q5741_06350</name>
</gene>
<dbReference type="Proteomes" id="UP001240171">
    <property type="component" value="Unassembled WGS sequence"/>
</dbReference>
<protein>
    <recommendedName>
        <fullName evidence="4">DUF2564 family protein</fullName>
    </recommendedName>
</protein>
<keyword evidence="3" id="KW-1185">Reference proteome</keyword>
<dbReference type="EMBL" id="JAUQTB010000002">
    <property type="protein sequence ID" value="MDO7906039.1"/>
    <property type="molecule type" value="Genomic_DNA"/>
</dbReference>
<sequence length="89" mass="9709">MTRKEQPSMQEPSVISQAQNAVETAHRSVSSALSHPTSQLIEQAENSLAHTENAVEQARLRLGGQAVELAEDMLGEEKERLAKLKGNES</sequence>
<evidence type="ECO:0000313" key="2">
    <source>
        <dbReference type="EMBL" id="MDO7906039.1"/>
    </source>
</evidence>
<proteinExistence type="predicted"/>
<name>A0ABT9CBK2_9BACL</name>
<feature type="region of interest" description="Disordered" evidence="1">
    <location>
        <begin position="1"/>
        <end position="49"/>
    </location>
</feature>
<evidence type="ECO:0000256" key="1">
    <source>
        <dbReference type="SAM" id="MobiDB-lite"/>
    </source>
</evidence>
<evidence type="ECO:0008006" key="4">
    <source>
        <dbReference type="Google" id="ProtNLM"/>
    </source>
</evidence>